<evidence type="ECO:0000256" key="1">
    <source>
        <dbReference type="SAM" id="Phobius"/>
    </source>
</evidence>
<accession>A0AAV7GNB5</accession>
<organism evidence="2 3">
    <name type="scientific">Dendrobium chrysotoxum</name>
    <name type="common">Orchid</name>
    <dbReference type="NCBI Taxonomy" id="161865"/>
    <lineage>
        <taxon>Eukaryota</taxon>
        <taxon>Viridiplantae</taxon>
        <taxon>Streptophyta</taxon>
        <taxon>Embryophyta</taxon>
        <taxon>Tracheophyta</taxon>
        <taxon>Spermatophyta</taxon>
        <taxon>Magnoliopsida</taxon>
        <taxon>Liliopsida</taxon>
        <taxon>Asparagales</taxon>
        <taxon>Orchidaceae</taxon>
        <taxon>Epidendroideae</taxon>
        <taxon>Malaxideae</taxon>
        <taxon>Dendrobiinae</taxon>
        <taxon>Dendrobium</taxon>
    </lineage>
</organism>
<gene>
    <name evidence="2" type="ORF">IEQ34_013097</name>
</gene>
<reference evidence="2 3" key="1">
    <citation type="journal article" date="2021" name="Hortic Res">
        <title>Chromosome-scale assembly of the Dendrobium chrysotoxum genome enhances the understanding of orchid evolution.</title>
        <authorList>
            <person name="Zhang Y."/>
            <person name="Zhang G.Q."/>
            <person name="Zhang D."/>
            <person name="Liu X.D."/>
            <person name="Xu X.Y."/>
            <person name="Sun W.H."/>
            <person name="Yu X."/>
            <person name="Zhu X."/>
            <person name="Wang Z.W."/>
            <person name="Zhao X."/>
            <person name="Zhong W.Y."/>
            <person name="Chen H."/>
            <person name="Yin W.L."/>
            <person name="Huang T."/>
            <person name="Niu S.C."/>
            <person name="Liu Z.J."/>
        </authorList>
    </citation>
    <scope>NUCLEOTIDE SEQUENCE [LARGE SCALE GENOMIC DNA]</scope>
    <source>
        <strain evidence="2">Lindl</strain>
    </source>
</reference>
<dbReference type="EMBL" id="JAGFBR010000012">
    <property type="protein sequence ID" value="KAH0457782.1"/>
    <property type="molecule type" value="Genomic_DNA"/>
</dbReference>
<sequence>MFRTPLATSRAGPRSSTLLRYTKEQPQMILHRHYSFTCPCAARSYPNCYQPEQHSGKLLSTMIDAVLFHPFANEISVAILLLPKRMYLLLSFRLYWIVLAVFCSLYHFC</sequence>
<comment type="caution">
    <text evidence="2">The sequence shown here is derived from an EMBL/GenBank/DDBJ whole genome shotgun (WGS) entry which is preliminary data.</text>
</comment>
<keyword evidence="1" id="KW-1133">Transmembrane helix</keyword>
<keyword evidence="1" id="KW-0472">Membrane</keyword>
<keyword evidence="3" id="KW-1185">Reference proteome</keyword>
<dbReference type="AlphaFoldDB" id="A0AAV7GNB5"/>
<feature type="transmembrane region" description="Helical" evidence="1">
    <location>
        <begin position="87"/>
        <end position="108"/>
    </location>
</feature>
<evidence type="ECO:0000313" key="2">
    <source>
        <dbReference type="EMBL" id="KAH0457782.1"/>
    </source>
</evidence>
<dbReference type="Proteomes" id="UP000775213">
    <property type="component" value="Unassembled WGS sequence"/>
</dbReference>
<protein>
    <submittedName>
        <fullName evidence="2">Uncharacterized protein</fullName>
    </submittedName>
</protein>
<evidence type="ECO:0000313" key="3">
    <source>
        <dbReference type="Proteomes" id="UP000775213"/>
    </source>
</evidence>
<proteinExistence type="predicted"/>
<keyword evidence="1" id="KW-0812">Transmembrane</keyword>
<name>A0AAV7GNB5_DENCH</name>